<dbReference type="Proteomes" id="UP001560685">
    <property type="component" value="Unassembled WGS sequence"/>
</dbReference>
<evidence type="ECO:0000313" key="2">
    <source>
        <dbReference type="Proteomes" id="UP001560685"/>
    </source>
</evidence>
<name>A0ABV3Z067_9PROT</name>
<evidence type="ECO:0000313" key="1">
    <source>
        <dbReference type="EMBL" id="MEX6632170.1"/>
    </source>
</evidence>
<gene>
    <name evidence="1" type="ORF">ABFZ84_01280</name>
</gene>
<keyword evidence="2" id="KW-1185">Reference proteome</keyword>
<proteinExistence type="predicted"/>
<protein>
    <submittedName>
        <fullName evidence="1">Uncharacterized protein</fullName>
    </submittedName>
</protein>
<dbReference type="EMBL" id="JBEHZE010000001">
    <property type="protein sequence ID" value="MEX6632170.1"/>
    <property type="molecule type" value="Genomic_DNA"/>
</dbReference>
<comment type="caution">
    <text evidence="1">The sequence shown here is derived from an EMBL/GenBank/DDBJ whole genome shotgun (WGS) entry which is preliminary data.</text>
</comment>
<dbReference type="RefSeq" id="WP_369311982.1">
    <property type="nucleotide sequence ID" value="NZ_JBEHZE010000001.1"/>
</dbReference>
<accession>A0ABV3Z067</accession>
<organism evidence="1 2">
    <name type="scientific">Hyphococcus lacteus</name>
    <dbReference type="NCBI Taxonomy" id="3143536"/>
    <lineage>
        <taxon>Bacteria</taxon>
        <taxon>Pseudomonadati</taxon>
        <taxon>Pseudomonadota</taxon>
        <taxon>Alphaproteobacteria</taxon>
        <taxon>Parvularculales</taxon>
        <taxon>Parvularculaceae</taxon>
        <taxon>Hyphococcus</taxon>
    </lineage>
</organism>
<sequence>MIRQHGEDRALVTWLITQEKVLRLWIEDVMARGPKESDLVADLEKHHDWLSSQIDRLCDKKAA</sequence>
<reference evidence="1 2" key="1">
    <citation type="submission" date="2024-05" db="EMBL/GenBank/DDBJ databases">
        <title>Three bacterial strains, DH-69, EH-24, and ECK-19 isolated from coastal sediments.</title>
        <authorList>
            <person name="Ye Y.-Q."/>
            <person name="Du Z.-J."/>
        </authorList>
    </citation>
    <scope>NUCLEOTIDE SEQUENCE [LARGE SCALE GENOMIC DNA]</scope>
    <source>
        <strain evidence="1 2">ECK-19</strain>
    </source>
</reference>